<dbReference type="EMBL" id="FNCA01000002">
    <property type="protein sequence ID" value="SDF43341.1"/>
    <property type="molecule type" value="Genomic_DNA"/>
</dbReference>
<organism evidence="2 3">
    <name type="scientific">Methanolobus vulcani</name>
    <dbReference type="NCBI Taxonomy" id="38026"/>
    <lineage>
        <taxon>Archaea</taxon>
        <taxon>Methanobacteriati</taxon>
        <taxon>Methanobacteriota</taxon>
        <taxon>Stenosarchaea group</taxon>
        <taxon>Methanomicrobia</taxon>
        <taxon>Methanosarcinales</taxon>
        <taxon>Methanosarcinaceae</taxon>
        <taxon>Methanolobus</taxon>
    </lineage>
</organism>
<keyword evidence="3" id="KW-1185">Reference proteome</keyword>
<reference evidence="2 3" key="1">
    <citation type="submission" date="2016-10" db="EMBL/GenBank/DDBJ databases">
        <authorList>
            <person name="Varghese N."/>
            <person name="Submissions S."/>
        </authorList>
    </citation>
    <scope>NUCLEOTIDE SEQUENCE [LARGE SCALE GENOMIC DNA]</scope>
    <source>
        <strain evidence="2 3">PL 12/M</strain>
    </source>
</reference>
<protein>
    <submittedName>
        <fullName evidence="2">Uncharacterized protein</fullName>
    </submittedName>
</protein>
<sequence length="94" mass="9950">MVKLSDFKEKVKEHGRKAVVATGAAVSVIAPASAAQLNETITPMVDDVVLMMPSMQSLVIAFAGILITVSVVGFFTGAFDKLLDGLNIGRRGMR</sequence>
<keyword evidence="1" id="KW-1133">Transmembrane helix</keyword>
<evidence type="ECO:0000313" key="2">
    <source>
        <dbReference type="EMBL" id="SDF43341.1"/>
    </source>
</evidence>
<name>A0A7Z7AXD5_9EURY</name>
<keyword evidence="1" id="KW-0812">Transmembrane</keyword>
<dbReference type="RefSeq" id="WP_091708442.1">
    <property type="nucleotide sequence ID" value="NZ_FNCA01000002.1"/>
</dbReference>
<dbReference type="Proteomes" id="UP000199259">
    <property type="component" value="Unassembled WGS sequence"/>
</dbReference>
<dbReference type="AlphaFoldDB" id="A0A7Z7AXD5"/>
<comment type="caution">
    <text evidence="2">The sequence shown here is derived from an EMBL/GenBank/DDBJ whole genome shotgun (WGS) entry which is preliminary data.</text>
</comment>
<accession>A0A7Z7AXD5</accession>
<evidence type="ECO:0000256" key="1">
    <source>
        <dbReference type="SAM" id="Phobius"/>
    </source>
</evidence>
<proteinExistence type="predicted"/>
<gene>
    <name evidence="2" type="ORF">SAMN04488589_0504</name>
</gene>
<keyword evidence="1" id="KW-0472">Membrane</keyword>
<evidence type="ECO:0000313" key="3">
    <source>
        <dbReference type="Proteomes" id="UP000199259"/>
    </source>
</evidence>
<feature type="transmembrane region" description="Helical" evidence="1">
    <location>
        <begin position="58"/>
        <end position="83"/>
    </location>
</feature>